<dbReference type="GO" id="GO:0016491">
    <property type="term" value="F:oxidoreductase activity"/>
    <property type="evidence" value="ECO:0007669"/>
    <property type="project" value="UniProtKB-KW"/>
</dbReference>
<dbReference type="InterPro" id="IPR033878">
    <property type="entry name" value="NfsB-like"/>
</dbReference>
<dbReference type="RefSeq" id="WP_046823207.1">
    <property type="nucleotide sequence ID" value="NZ_LBBT01000215.1"/>
</dbReference>
<dbReference type="CDD" id="cd02149">
    <property type="entry name" value="NfsB-like"/>
    <property type="match status" value="1"/>
</dbReference>
<dbReference type="PANTHER" id="PTHR43673:SF10">
    <property type="entry name" value="NADH DEHYDROGENASE_NAD(P)H NITROREDUCTASE XCC3605-RELATED"/>
    <property type="match status" value="1"/>
</dbReference>
<organism evidence="5 6">
    <name type="scientific">Paraclostridium benzoelyticum</name>
    <dbReference type="NCBI Taxonomy" id="1629550"/>
    <lineage>
        <taxon>Bacteria</taxon>
        <taxon>Bacillati</taxon>
        <taxon>Bacillota</taxon>
        <taxon>Clostridia</taxon>
        <taxon>Peptostreptococcales</taxon>
        <taxon>Peptostreptococcaceae</taxon>
        <taxon>Paraclostridium</taxon>
    </lineage>
</organism>
<feature type="domain" description="Nitroreductase" evidence="4">
    <location>
        <begin position="12"/>
        <end position="196"/>
    </location>
</feature>
<comment type="caution">
    <text evidence="5">The sequence shown here is derived from an EMBL/GenBank/DDBJ whole genome shotgun (WGS) entry which is preliminary data.</text>
</comment>
<evidence type="ECO:0000313" key="6">
    <source>
        <dbReference type="Proteomes" id="UP000034407"/>
    </source>
</evidence>
<proteinExistence type="inferred from homology"/>
<sequence>MNKKEILDVLNFRHACKEFDSNKKITQGEFEVILEAGRLSPSSMGIEPWKFLVIENQELKNELGEVCWGGKTQMPTCSHLVVYLGRTAKELRFDSNYIDYLLKDVKHLPEDIANKYKGIMKSIEEIRFRDDKDLENYSSEQVHIALANMMSVAAMQGIDSCAIGGIDHNKVEKILVDRGLLDTDKFNIVLCAAFGYRVNNPEEKLRQSMDQVVDWVK</sequence>
<evidence type="ECO:0000313" key="5">
    <source>
        <dbReference type="EMBL" id="KKY01123.1"/>
    </source>
</evidence>
<dbReference type="Gene3D" id="3.40.109.10">
    <property type="entry name" value="NADH Oxidase"/>
    <property type="match status" value="1"/>
</dbReference>
<comment type="similarity">
    <text evidence="1">Belongs to the nitroreductase family.</text>
</comment>
<dbReference type="AlphaFoldDB" id="A0A0M3DFQ9"/>
<dbReference type="OrthoDB" id="9812105at2"/>
<keyword evidence="2" id="KW-0521">NADP</keyword>
<dbReference type="EMBL" id="LBBT01000215">
    <property type="protein sequence ID" value="KKY01123.1"/>
    <property type="molecule type" value="Genomic_DNA"/>
</dbReference>
<dbReference type="PANTHER" id="PTHR43673">
    <property type="entry name" value="NAD(P)H NITROREDUCTASE YDGI-RELATED"/>
    <property type="match status" value="1"/>
</dbReference>
<dbReference type="InterPro" id="IPR000415">
    <property type="entry name" value="Nitroreductase-like"/>
</dbReference>
<keyword evidence="3" id="KW-0560">Oxidoreductase</keyword>
<evidence type="ECO:0000259" key="4">
    <source>
        <dbReference type="Pfam" id="PF00881"/>
    </source>
</evidence>
<keyword evidence="6" id="KW-1185">Reference proteome</keyword>
<dbReference type="InterPro" id="IPR029479">
    <property type="entry name" value="Nitroreductase"/>
</dbReference>
<evidence type="ECO:0000256" key="2">
    <source>
        <dbReference type="ARBA" id="ARBA00022857"/>
    </source>
</evidence>
<protein>
    <submittedName>
        <fullName evidence="5">NAD(P)H nitroreductase YfkO</fullName>
    </submittedName>
</protein>
<accession>A0A0M3DFQ9</accession>
<evidence type="ECO:0000256" key="1">
    <source>
        <dbReference type="ARBA" id="ARBA00007118"/>
    </source>
</evidence>
<dbReference type="Pfam" id="PF00881">
    <property type="entry name" value="Nitroreductase"/>
    <property type="match status" value="1"/>
</dbReference>
<gene>
    <name evidence="5" type="ORF">VN21_10385</name>
</gene>
<dbReference type="Proteomes" id="UP000034407">
    <property type="component" value="Unassembled WGS sequence"/>
</dbReference>
<reference evidence="5 6" key="1">
    <citation type="submission" date="2015-04" db="EMBL/GenBank/DDBJ databases">
        <title>Microcin producing Clostridium sp. JC272T.</title>
        <authorList>
            <person name="Jyothsna T."/>
            <person name="Sasikala C."/>
            <person name="Ramana C."/>
        </authorList>
    </citation>
    <scope>NUCLEOTIDE SEQUENCE [LARGE SCALE GENOMIC DNA]</scope>
    <source>
        <strain evidence="5 6">JC272</strain>
    </source>
</reference>
<name>A0A0M3DFQ9_9FIRM</name>
<dbReference type="PATRIC" id="fig|1629550.3.peg.1527"/>
<dbReference type="SUPFAM" id="SSF55469">
    <property type="entry name" value="FMN-dependent nitroreductase-like"/>
    <property type="match status" value="1"/>
</dbReference>
<evidence type="ECO:0000256" key="3">
    <source>
        <dbReference type="ARBA" id="ARBA00023002"/>
    </source>
</evidence>